<dbReference type="RefSeq" id="WP_069680369.1">
    <property type="nucleotide sequence ID" value="NZ_CP017253.2"/>
</dbReference>
<evidence type="ECO:0000313" key="2">
    <source>
        <dbReference type="Proteomes" id="UP000094652"/>
    </source>
</evidence>
<organism evidence="1 2">
    <name type="scientific">Clostridium taeniosporum</name>
    <dbReference type="NCBI Taxonomy" id="394958"/>
    <lineage>
        <taxon>Bacteria</taxon>
        <taxon>Bacillati</taxon>
        <taxon>Bacillota</taxon>
        <taxon>Clostridia</taxon>
        <taxon>Eubacteriales</taxon>
        <taxon>Clostridiaceae</taxon>
        <taxon>Clostridium</taxon>
    </lineage>
</organism>
<dbReference type="STRING" id="394958.BGI42_11040"/>
<keyword evidence="2" id="KW-1185">Reference proteome</keyword>
<sequence>MIEIKKEDLLKNTPDYEDYSENIYNLSLEELREIGILRCGGCCSKKKNSDKCKECTGCGKNKCSKNKL</sequence>
<dbReference type="AlphaFoldDB" id="A0A1D7XLK0"/>
<gene>
    <name evidence="1" type="ORF">BGI42_11040</name>
</gene>
<dbReference type="Proteomes" id="UP000094652">
    <property type="component" value="Chromosome"/>
</dbReference>
<reference evidence="2" key="1">
    <citation type="submission" date="2016-09" db="EMBL/GenBank/DDBJ databases">
        <title>Genomics of Clostridium taeniosporum, an organism which forms endospores with ribbon-like appendages.</title>
        <authorList>
            <person name="Walker J.R."/>
        </authorList>
    </citation>
    <scope>NUCLEOTIDE SEQUENCE [LARGE SCALE GENOMIC DNA]</scope>
    <source>
        <strain evidence="2">1/k</strain>
    </source>
</reference>
<dbReference type="KEGG" id="ctae:BGI42_11040"/>
<protein>
    <submittedName>
        <fullName evidence="1">Uncharacterized protein</fullName>
    </submittedName>
</protein>
<name>A0A1D7XLK0_9CLOT</name>
<proteinExistence type="predicted"/>
<accession>A0A1D7XLK0</accession>
<dbReference type="EMBL" id="CP017253">
    <property type="protein sequence ID" value="AOR24233.1"/>
    <property type="molecule type" value="Genomic_DNA"/>
</dbReference>
<dbReference type="OrthoDB" id="1937905at2"/>
<evidence type="ECO:0000313" key="1">
    <source>
        <dbReference type="EMBL" id="AOR24233.1"/>
    </source>
</evidence>